<feature type="region of interest" description="Disordered" evidence="1">
    <location>
        <begin position="1"/>
        <end position="26"/>
    </location>
</feature>
<gene>
    <name evidence="2" type="ORF">DCAF_LOCUS2379</name>
</gene>
<proteinExistence type="predicted"/>
<organism evidence="2 3">
    <name type="scientific">Dovyalis caffra</name>
    <dbReference type="NCBI Taxonomy" id="77055"/>
    <lineage>
        <taxon>Eukaryota</taxon>
        <taxon>Viridiplantae</taxon>
        <taxon>Streptophyta</taxon>
        <taxon>Embryophyta</taxon>
        <taxon>Tracheophyta</taxon>
        <taxon>Spermatophyta</taxon>
        <taxon>Magnoliopsida</taxon>
        <taxon>eudicotyledons</taxon>
        <taxon>Gunneridae</taxon>
        <taxon>Pentapetalae</taxon>
        <taxon>rosids</taxon>
        <taxon>fabids</taxon>
        <taxon>Malpighiales</taxon>
        <taxon>Salicaceae</taxon>
        <taxon>Flacourtieae</taxon>
        <taxon>Dovyalis</taxon>
    </lineage>
</organism>
<feature type="non-terminal residue" evidence="2">
    <location>
        <position position="1"/>
    </location>
</feature>
<evidence type="ECO:0000313" key="3">
    <source>
        <dbReference type="Proteomes" id="UP001314170"/>
    </source>
</evidence>
<accession>A0AAV1QWM9</accession>
<name>A0AAV1QWM9_9ROSI</name>
<feature type="compositionally biased region" description="Basic and acidic residues" evidence="1">
    <location>
        <begin position="12"/>
        <end position="25"/>
    </location>
</feature>
<comment type="caution">
    <text evidence="2">The sequence shown here is derived from an EMBL/GenBank/DDBJ whole genome shotgun (WGS) entry which is preliminary data.</text>
</comment>
<sequence>KINKGGQLSMKESGEKDKNECHGGDSRFMAMTLKRGRKKKALEYLLKKEESTVKAMVDLKKKYA</sequence>
<protein>
    <submittedName>
        <fullName evidence="2">Uncharacterized protein</fullName>
    </submittedName>
</protein>
<dbReference type="EMBL" id="CAWUPB010000562">
    <property type="protein sequence ID" value="CAK7324715.1"/>
    <property type="molecule type" value="Genomic_DNA"/>
</dbReference>
<evidence type="ECO:0000256" key="1">
    <source>
        <dbReference type="SAM" id="MobiDB-lite"/>
    </source>
</evidence>
<dbReference type="AlphaFoldDB" id="A0AAV1QWM9"/>
<reference evidence="2 3" key="1">
    <citation type="submission" date="2024-01" db="EMBL/GenBank/DDBJ databases">
        <authorList>
            <person name="Waweru B."/>
        </authorList>
    </citation>
    <scope>NUCLEOTIDE SEQUENCE [LARGE SCALE GENOMIC DNA]</scope>
</reference>
<evidence type="ECO:0000313" key="2">
    <source>
        <dbReference type="EMBL" id="CAK7324715.1"/>
    </source>
</evidence>
<keyword evidence="3" id="KW-1185">Reference proteome</keyword>
<dbReference type="Proteomes" id="UP001314170">
    <property type="component" value="Unassembled WGS sequence"/>
</dbReference>